<proteinExistence type="predicted"/>
<keyword evidence="1" id="KW-0812">Transmembrane</keyword>
<dbReference type="AlphaFoldDB" id="A0A7I8J1B8"/>
<evidence type="ECO:0000313" key="2">
    <source>
        <dbReference type="EMBL" id="CAA2624310.1"/>
    </source>
</evidence>
<reference evidence="2 3" key="1">
    <citation type="submission" date="2019-12" db="EMBL/GenBank/DDBJ databases">
        <authorList>
            <person name="Scholz U."/>
            <person name="Mascher M."/>
            <person name="Fiebig A."/>
        </authorList>
    </citation>
    <scope>NUCLEOTIDE SEQUENCE</scope>
</reference>
<gene>
    <name evidence="2" type="ORF">SI7747_08010151</name>
</gene>
<keyword evidence="1" id="KW-1133">Transmembrane helix</keyword>
<dbReference type="Proteomes" id="UP001189122">
    <property type="component" value="Unassembled WGS sequence"/>
</dbReference>
<dbReference type="EMBL" id="LR743595">
    <property type="protein sequence ID" value="CAA2624310.1"/>
    <property type="molecule type" value="Genomic_DNA"/>
</dbReference>
<keyword evidence="3" id="KW-1185">Reference proteome</keyword>
<keyword evidence="1" id="KW-0472">Membrane</keyword>
<feature type="transmembrane region" description="Helical" evidence="1">
    <location>
        <begin position="12"/>
        <end position="29"/>
    </location>
</feature>
<accession>A0A7I8J1B8</accession>
<evidence type="ECO:0000256" key="1">
    <source>
        <dbReference type="SAM" id="Phobius"/>
    </source>
</evidence>
<organism evidence="2">
    <name type="scientific">Spirodela intermedia</name>
    <name type="common">Intermediate duckweed</name>
    <dbReference type="NCBI Taxonomy" id="51605"/>
    <lineage>
        <taxon>Eukaryota</taxon>
        <taxon>Viridiplantae</taxon>
        <taxon>Streptophyta</taxon>
        <taxon>Embryophyta</taxon>
        <taxon>Tracheophyta</taxon>
        <taxon>Spermatophyta</taxon>
        <taxon>Magnoliopsida</taxon>
        <taxon>Liliopsida</taxon>
        <taxon>Araceae</taxon>
        <taxon>Lemnoideae</taxon>
        <taxon>Spirodela</taxon>
    </lineage>
</organism>
<sequence length="46" mass="5322">MVSSCCTYHSSAHYQNICLLFFSSMFLFLPCSRYPNSRKCVHTPLT</sequence>
<evidence type="ECO:0000313" key="3">
    <source>
        <dbReference type="Proteomes" id="UP001189122"/>
    </source>
</evidence>
<name>A0A7I8J1B8_SPIIN</name>
<protein>
    <submittedName>
        <fullName evidence="2">Uncharacterized protein</fullName>
    </submittedName>
</protein>
<dbReference type="EMBL" id="CACRZD030000008">
    <property type="protein sequence ID" value="CAA6663762.1"/>
    <property type="molecule type" value="Genomic_DNA"/>
</dbReference>